<gene>
    <name evidence="17" type="ORF">QBC34DRAFT_353077</name>
</gene>
<comment type="similarity">
    <text evidence="12">Belongs to the glycosyl hydrolase 18 family. Chitinase class III subfamily.</text>
</comment>
<keyword evidence="8" id="KW-0146">Chitin degradation</keyword>
<organism evidence="17 18">
    <name type="scientific">Podospora aff. communis PSN243</name>
    <dbReference type="NCBI Taxonomy" id="3040156"/>
    <lineage>
        <taxon>Eukaryota</taxon>
        <taxon>Fungi</taxon>
        <taxon>Dikarya</taxon>
        <taxon>Ascomycota</taxon>
        <taxon>Pezizomycotina</taxon>
        <taxon>Sordariomycetes</taxon>
        <taxon>Sordariomycetidae</taxon>
        <taxon>Sordariales</taxon>
        <taxon>Podosporaceae</taxon>
        <taxon>Podospora</taxon>
    </lineage>
</organism>
<dbReference type="EMBL" id="MU865943">
    <property type="protein sequence ID" value="KAK4448458.1"/>
    <property type="molecule type" value="Genomic_DNA"/>
</dbReference>
<dbReference type="GO" id="GO:0030248">
    <property type="term" value="F:cellulose binding"/>
    <property type="evidence" value="ECO:0007669"/>
    <property type="project" value="InterPro"/>
</dbReference>
<evidence type="ECO:0000256" key="1">
    <source>
        <dbReference type="ARBA" id="ARBA00000822"/>
    </source>
</evidence>
<dbReference type="InterPro" id="IPR035971">
    <property type="entry name" value="CBD_sf"/>
</dbReference>
<dbReference type="Pfam" id="PF00734">
    <property type="entry name" value="CBM_1"/>
    <property type="match status" value="1"/>
</dbReference>
<feature type="chain" id="PRO_5043832793" description="chitinase" evidence="14">
    <location>
        <begin position="19"/>
        <end position="398"/>
    </location>
</feature>
<proteinExistence type="inferred from homology"/>
<reference evidence="17" key="1">
    <citation type="journal article" date="2023" name="Mol. Phylogenet. Evol.">
        <title>Genome-scale phylogeny and comparative genomics of the fungal order Sordariales.</title>
        <authorList>
            <person name="Hensen N."/>
            <person name="Bonometti L."/>
            <person name="Westerberg I."/>
            <person name="Brannstrom I.O."/>
            <person name="Guillou S."/>
            <person name="Cros-Aarteil S."/>
            <person name="Calhoun S."/>
            <person name="Haridas S."/>
            <person name="Kuo A."/>
            <person name="Mondo S."/>
            <person name="Pangilinan J."/>
            <person name="Riley R."/>
            <person name="LaButti K."/>
            <person name="Andreopoulos B."/>
            <person name="Lipzen A."/>
            <person name="Chen C."/>
            <person name="Yan M."/>
            <person name="Daum C."/>
            <person name="Ng V."/>
            <person name="Clum A."/>
            <person name="Steindorff A."/>
            <person name="Ohm R.A."/>
            <person name="Martin F."/>
            <person name="Silar P."/>
            <person name="Natvig D.O."/>
            <person name="Lalanne C."/>
            <person name="Gautier V."/>
            <person name="Ament-Velasquez S.L."/>
            <person name="Kruys A."/>
            <person name="Hutchinson M.I."/>
            <person name="Powell A.J."/>
            <person name="Barry K."/>
            <person name="Miller A.N."/>
            <person name="Grigoriev I.V."/>
            <person name="Debuchy R."/>
            <person name="Gladieux P."/>
            <person name="Hiltunen Thoren M."/>
            <person name="Johannesson H."/>
        </authorList>
    </citation>
    <scope>NUCLEOTIDE SEQUENCE</scope>
    <source>
        <strain evidence="17">PSN243</strain>
    </source>
</reference>
<keyword evidence="5" id="KW-0147">Chitin-binding</keyword>
<keyword evidence="7 13" id="KW-0378">Hydrolase</keyword>
<dbReference type="SMART" id="SM00236">
    <property type="entry name" value="fCBD"/>
    <property type="match status" value="1"/>
</dbReference>
<comment type="catalytic activity">
    <reaction evidence="1">
        <text>Random endo-hydrolysis of N-acetyl-beta-D-glucosaminide (1-&gt;4)-beta-linkages in chitin and chitodextrins.</text>
        <dbReference type="EC" id="3.2.1.14"/>
    </reaction>
</comment>
<evidence type="ECO:0000256" key="2">
    <source>
        <dbReference type="ARBA" id="ARBA00004613"/>
    </source>
</evidence>
<evidence type="ECO:0000256" key="14">
    <source>
        <dbReference type="SAM" id="SignalP"/>
    </source>
</evidence>
<dbReference type="PANTHER" id="PTHR45708">
    <property type="entry name" value="ENDOCHITINASE"/>
    <property type="match status" value="1"/>
</dbReference>
<dbReference type="InterPro" id="IPR001579">
    <property type="entry name" value="Glyco_hydro_18_chit_AS"/>
</dbReference>
<dbReference type="SUPFAM" id="SSF51445">
    <property type="entry name" value="(Trans)glycosidases"/>
    <property type="match status" value="1"/>
</dbReference>
<evidence type="ECO:0000256" key="10">
    <source>
        <dbReference type="ARBA" id="ARBA00023295"/>
    </source>
</evidence>
<dbReference type="PROSITE" id="PS01095">
    <property type="entry name" value="GH18_1"/>
    <property type="match status" value="1"/>
</dbReference>
<dbReference type="AlphaFoldDB" id="A0AAV9GJR1"/>
<evidence type="ECO:0000256" key="9">
    <source>
        <dbReference type="ARBA" id="ARBA00023277"/>
    </source>
</evidence>
<keyword evidence="11" id="KW-0624">Polysaccharide degradation</keyword>
<keyword evidence="10 13" id="KW-0326">Glycosidase</keyword>
<evidence type="ECO:0000256" key="3">
    <source>
        <dbReference type="ARBA" id="ARBA00012729"/>
    </source>
</evidence>
<feature type="signal peptide" evidence="14">
    <location>
        <begin position="1"/>
        <end position="18"/>
    </location>
</feature>
<keyword evidence="4" id="KW-0964">Secreted</keyword>
<evidence type="ECO:0000259" key="15">
    <source>
        <dbReference type="PROSITE" id="PS51164"/>
    </source>
</evidence>
<dbReference type="Proteomes" id="UP001321760">
    <property type="component" value="Unassembled WGS sequence"/>
</dbReference>
<dbReference type="Gene3D" id="3.20.20.80">
    <property type="entry name" value="Glycosidases"/>
    <property type="match status" value="1"/>
</dbReference>
<dbReference type="InterPro" id="IPR050542">
    <property type="entry name" value="Glycosyl_Hydrlase18_Chitinase"/>
</dbReference>
<feature type="domain" description="GH18" evidence="16">
    <location>
        <begin position="26"/>
        <end position="325"/>
    </location>
</feature>
<protein>
    <recommendedName>
        <fullName evidence="3">chitinase</fullName>
        <ecNumber evidence="3">3.2.1.14</ecNumber>
    </recommendedName>
</protein>
<evidence type="ECO:0000256" key="5">
    <source>
        <dbReference type="ARBA" id="ARBA00022669"/>
    </source>
</evidence>
<evidence type="ECO:0000256" key="11">
    <source>
        <dbReference type="ARBA" id="ARBA00023326"/>
    </source>
</evidence>
<keyword evidence="9" id="KW-0119">Carbohydrate metabolism</keyword>
<dbReference type="GO" id="GO:0000272">
    <property type="term" value="P:polysaccharide catabolic process"/>
    <property type="evidence" value="ECO:0007669"/>
    <property type="project" value="UniProtKB-KW"/>
</dbReference>
<dbReference type="PANTHER" id="PTHR45708:SF49">
    <property type="entry name" value="ENDOCHITINASE"/>
    <property type="match status" value="1"/>
</dbReference>
<reference evidence="17" key="2">
    <citation type="submission" date="2023-05" db="EMBL/GenBank/DDBJ databases">
        <authorList>
            <consortium name="Lawrence Berkeley National Laboratory"/>
            <person name="Steindorff A."/>
            <person name="Hensen N."/>
            <person name="Bonometti L."/>
            <person name="Westerberg I."/>
            <person name="Brannstrom I.O."/>
            <person name="Guillou S."/>
            <person name="Cros-Aarteil S."/>
            <person name="Calhoun S."/>
            <person name="Haridas S."/>
            <person name="Kuo A."/>
            <person name="Mondo S."/>
            <person name="Pangilinan J."/>
            <person name="Riley R."/>
            <person name="Labutti K."/>
            <person name="Andreopoulos B."/>
            <person name="Lipzen A."/>
            <person name="Chen C."/>
            <person name="Yanf M."/>
            <person name="Daum C."/>
            <person name="Ng V."/>
            <person name="Clum A."/>
            <person name="Ohm R."/>
            <person name="Martin F."/>
            <person name="Silar P."/>
            <person name="Natvig D."/>
            <person name="Lalanne C."/>
            <person name="Gautier V."/>
            <person name="Ament-Velasquez S.L."/>
            <person name="Kruys A."/>
            <person name="Hutchinson M.I."/>
            <person name="Powell A.J."/>
            <person name="Barry K."/>
            <person name="Miller A.N."/>
            <person name="Grigoriev I.V."/>
            <person name="Debuchy R."/>
            <person name="Gladieux P."/>
            <person name="Thoren M.H."/>
            <person name="Johannesson H."/>
        </authorList>
    </citation>
    <scope>NUCLEOTIDE SEQUENCE</scope>
    <source>
        <strain evidence="17">PSN243</strain>
    </source>
</reference>
<dbReference type="GO" id="GO:0008061">
    <property type="term" value="F:chitin binding"/>
    <property type="evidence" value="ECO:0007669"/>
    <property type="project" value="UniProtKB-KW"/>
</dbReference>
<dbReference type="InterPro" id="IPR000254">
    <property type="entry name" value="CBD"/>
</dbReference>
<dbReference type="GO" id="GO:0008843">
    <property type="term" value="F:endochitinase activity"/>
    <property type="evidence" value="ECO:0007669"/>
    <property type="project" value="UniProtKB-EC"/>
</dbReference>
<keyword evidence="6 14" id="KW-0732">Signal</keyword>
<dbReference type="InterPro" id="IPR017853">
    <property type="entry name" value="GH"/>
</dbReference>
<dbReference type="CDD" id="cd02877">
    <property type="entry name" value="GH18_hevamine_XipI_class_III"/>
    <property type="match status" value="1"/>
</dbReference>
<evidence type="ECO:0000313" key="17">
    <source>
        <dbReference type="EMBL" id="KAK4448458.1"/>
    </source>
</evidence>
<comment type="subcellular location">
    <subcellularLocation>
        <location evidence="2">Secreted</location>
    </subcellularLocation>
</comment>
<feature type="domain" description="CBM1" evidence="15">
    <location>
        <begin position="362"/>
        <end position="398"/>
    </location>
</feature>
<evidence type="ECO:0000256" key="7">
    <source>
        <dbReference type="ARBA" id="ARBA00022801"/>
    </source>
</evidence>
<dbReference type="SUPFAM" id="SSF57180">
    <property type="entry name" value="Cellulose-binding domain"/>
    <property type="match status" value="1"/>
</dbReference>
<evidence type="ECO:0000256" key="4">
    <source>
        <dbReference type="ARBA" id="ARBA00022525"/>
    </source>
</evidence>
<evidence type="ECO:0000256" key="12">
    <source>
        <dbReference type="ARBA" id="ARBA00025727"/>
    </source>
</evidence>
<evidence type="ECO:0000256" key="13">
    <source>
        <dbReference type="RuleBase" id="RU000489"/>
    </source>
</evidence>
<dbReference type="PROSITE" id="PS51910">
    <property type="entry name" value="GH18_2"/>
    <property type="match status" value="1"/>
</dbReference>
<evidence type="ECO:0000313" key="18">
    <source>
        <dbReference type="Proteomes" id="UP001321760"/>
    </source>
</evidence>
<sequence>MVSTTLLALWGLVPPALAGFLANSHNNIAIYWGQNSANRPNSQQRLATYCTDTPVNIIPIAFLHSIKSPTLLNFANAGDNCTVFPSTQLLSCPEIESDIQTCQSLGKTVLLSLGGATYTEGGFASPSEATRWADTLWAMFGPRQPSSTVPRPFGSAVIDGFDFDFEDPTQNMAVFAARLRTLMDNSPGRRRYFLSAAPQCPFPDHAMDEILQGVKLDFVSIQFYNNYCGAPAFLPGVNAVQNNFNLGTWDRWARTAPNPGVKVLVGIPGSPSAAGSGYVTAQRLGEVLGYARRYASFGGVMVWDMSQVEANGGFLDGVEGALRGVGGHGGGSESAGAAPVPVPVPGPAVPPAPVPVPAAGEGGVPQWGQCGGKGYGGPTGCQAPYTCVHQSEWWAHCN</sequence>
<dbReference type="EC" id="3.2.1.14" evidence="3"/>
<keyword evidence="18" id="KW-1185">Reference proteome</keyword>
<comment type="caution">
    <text evidence="17">The sequence shown here is derived from an EMBL/GenBank/DDBJ whole genome shotgun (WGS) entry which is preliminary data.</text>
</comment>
<dbReference type="GO" id="GO:0005576">
    <property type="term" value="C:extracellular region"/>
    <property type="evidence" value="ECO:0007669"/>
    <property type="project" value="UniProtKB-SubCell"/>
</dbReference>
<name>A0AAV9GJR1_9PEZI</name>
<dbReference type="GO" id="GO:0006032">
    <property type="term" value="P:chitin catabolic process"/>
    <property type="evidence" value="ECO:0007669"/>
    <property type="project" value="UniProtKB-KW"/>
</dbReference>
<accession>A0AAV9GJR1</accession>
<dbReference type="PROSITE" id="PS51164">
    <property type="entry name" value="CBM1_2"/>
    <property type="match status" value="1"/>
</dbReference>
<dbReference type="Pfam" id="PF00704">
    <property type="entry name" value="Glyco_hydro_18"/>
    <property type="match status" value="1"/>
</dbReference>
<dbReference type="InterPro" id="IPR045321">
    <property type="entry name" value="Cts1-like"/>
</dbReference>
<dbReference type="InterPro" id="IPR001223">
    <property type="entry name" value="Glyco_hydro18_cat"/>
</dbReference>
<evidence type="ECO:0000256" key="6">
    <source>
        <dbReference type="ARBA" id="ARBA00022729"/>
    </source>
</evidence>
<evidence type="ECO:0000259" key="16">
    <source>
        <dbReference type="PROSITE" id="PS51910"/>
    </source>
</evidence>
<evidence type="ECO:0000256" key="8">
    <source>
        <dbReference type="ARBA" id="ARBA00023024"/>
    </source>
</evidence>